<dbReference type="EMBL" id="JAQQWM010000001">
    <property type="protein sequence ID" value="KAK8084138.1"/>
    <property type="molecule type" value="Genomic_DNA"/>
</dbReference>
<name>A0ABR1WQ47_9PEZI</name>
<organism evidence="1 2">
    <name type="scientific">Apiospora saccharicola</name>
    <dbReference type="NCBI Taxonomy" id="335842"/>
    <lineage>
        <taxon>Eukaryota</taxon>
        <taxon>Fungi</taxon>
        <taxon>Dikarya</taxon>
        <taxon>Ascomycota</taxon>
        <taxon>Pezizomycotina</taxon>
        <taxon>Sordariomycetes</taxon>
        <taxon>Xylariomycetidae</taxon>
        <taxon>Amphisphaeriales</taxon>
        <taxon>Apiosporaceae</taxon>
        <taxon>Apiospora</taxon>
    </lineage>
</organism>
<gene>
    <name evidence="1" type="ORF">PG996_002919</name>
</gene>
<keyword evidence="2" id="KW-1185">Reference proteome</keyword>
<reference evidence="1 2" key="1">
    <citation type="submission" date="2023-01" db="EMBL/GenBank/DDBJ databases">
        <title>Analysis of 21 Apiospora genomes using comparative genomics revels a genus with tremendous synthesis potential of carbohydrate active enzymes and secondary metabolites.</title>
        <authorList>
            <person name="Sorensen T."/>
        </authorList>
    </citation>
    <scope>NUCLEOTIDE SEQUENCE [LARGE SCALE GENOMIC DNA]</scope>
    <source>
        <strain evidence="1 2">CBS 83171</strain>
    </source>
</reference>
<comment type="caution">
    <text evidence="1">The sequence shown here is derived from an EMBL/GenBank/DDBJ whole genome shotgun (WGS) entry which is preliminary data.</text>
</comment>
<accession>A0ABR1WQ47</accession>
<evidence type="ECO:0000313" key="1">
    <source>
        <dbReference type="EMBL" id="KAK8084138.1"/>
    </source>
</evidence>
<evidence type="ECO:0000313" key="2">
    <source>
        <dbReference type="Proteomes" id="UP001446871"/>
    </source>
</evidence>
<dbReference type="Proteomes" id="UP001446871">
    <property type="component" value="Unassembled WGS sequence"/>
</dbReference>
<proteinExistence type="predicted"/>
<protein>
    <submittedName>
        <fullName evidence="1">Uncharacterized protein</fullName>
    </submittedName>
</protein>
<sequence length="242" mass="28116">MAVPSFLNTSSPDAPRLVFTALHTHVFCYPKPESREILALEDATLVDFDYLGLDRFLWWYTCHRLPDQKAEDVFCGRLRHLGAKRWTSMERFKVVTEAIDGHEEYNTAVTVPDTEIRIPPSRFERNWYSFCVQEGGKDVIVAEIPRRIPRLDILEHWETSMDHMEGHFEWERADEFPKTRRLALARNMKEKCHVMMYHIGGRVLSLHEAMEMVSGEDVVKTAEERCGCNTNSPSVETRASEL</sequence>